<dbReference type="InterPro" id="IPR043993">
    <property type="entry name" value="T4SS_pilin"/>
</dbReference>
<dbReference type="Pfam" id="PF18895">
    <property type="entry name" value="T4SS_pilin"/>
    <property type="match status" value="1"/>
</dbReference>
<keyword evidence="1" id="KW-0472">Membrane</keyword>
<evidence type="ECO:0000313" key="2">
    <source>
        <dbReference type="EMBL" id="KKU62736.1"/>
    </source>
</evidence>
<sequence>MISSPLAQIVNPVLNRKIGNILVQNSTNALQIFLRNIINFALGAAGIYFFANLLRGGYEYITSGGDKESVQKAQKRLTNAFTGIIVIFSIFALLYIVETIFGLSIRTFNIPRP</sequence>
<dbReference type="EMBL" id="LCNV01000044">
    <property type="protein sequence ID" value="KKU62736.1"/>
    <property type="molecule type" value="Genomic_DNA"/>
</dbReference>
<gene>
    <name evidence="2" type="ORF">UX87_C0044G0009</name>
</gene>
<comment type="caution">
    <text evidence="2">The sequence shown here is derived from an EMBL/GenBank/DDBJ whole genome shotgun (WGS) entry which is preliminary data.</text>
</comment>
<evidence type="ECO:0000256" key="1">
    <source>
        <dbReference type="SAM" id="Phobius"/>
    </source>
</evidence>
<accession>A0A0G1S070</accession>
<reference evidence="2 3" key="1">
    <citation type="journal article" date="2015" name="Nature">
        <title>rRNA introns, odd ribosomes, and small enigmatic genomes across a large radiation of phyla.</title>
        <authorList>
            <person name="Brown C.T."/>
            <person name="Hug L.A."/>
            <person name="Thomas B.C."/>
            <person name="Sharon I."/>
            <person name="Castelle C.J."/>
            <person name="Singh A."/>
            <person name="Wilkins M.J."/>
            <person name="Williams K.H."/>
            <person name="Banfield J.F."/>
        </authorList>
    </citation>
    <scope>NUCLEOTIDE SEQUENCE [LARGE SCALE GENOMIC DNA]</scope>
</reference>
<feature type="transmembrane region" description="Helical" evidence="1">
    <location>
        <begin position="32"/>
        <end position="51"/>
    </location>
</feature>
<name>A0A0G1S070_9BACT</name>
<dbReference type="Proteomes" id="UP000034364">
    <property type="component" value="Unassembled WGS sequence"/>
</dbReference>
<proteinExistence type="predicted"/>
<protein>
    <submittedName>
        <fullName evidence="2">Uncharacterized protein</fullName>
    </submittedName>
</protein>
<evidence type="ECO:0000313" key="3">
    <source>
        <dbReference type="Proteomes" id="UP000034364"/>
    </source>
</evidence>
<dbReference type="AlphaFoldDB" id="A0A0G1S070"/>
<keyword evidence="1" id="KW-0812">Transmembrane</keyword>
<feature type="transmembrane region" description="Helical" evidence="1">
    <location>
        <begin position="77"/>
        <end position="97"/>
    </location>
</feature>
<keyword evidence="1" id="KW-1133">Transmembrane helix</keyword>
<organism evidence="2 3">
    <name type="scientific">Candidatus Amesbacteria bacterium GW2011_GWA1_47_16</name>
    <dbReference type="NCBI Taxonomy" id="1618353"/>
    <lineage>
        <taxon>Bacteria</taxon>
        <taxon>Candidatus Amesiibacteriota</taxon>
    </lineage>
</organism>